<evidence type="ECO:0000313" key="1">
    <source>
        <dbReference type="EMBL" id="CAJ1386268.1"/>
    </source>
</evidence>
<gene>
    <name evidence="1" type="ORF">EVOR1521_LOCUS12675</name>
</gene>
<organism evidence="1 2">
    <name type="scientific">Effrenium voratum</name>
    <dbReference type="NCBI Taxonomy" id="2562239"/>
    <lineage>
        <taxon>Eukaryota</taxon>
        <taxon>Sar</taxon>
        <taxon>Alveolata</taxon>
        <taxon>Dinophyceae</taxon>
        <taxon>Suessiales</taxon>
        <taxon>Symbiodiniaceae</taxon>
        <taxon>Effrenium</taxon>
    </lineage>
</organism>
<accession>A0AA36N1H3</accession>
<dbReference type="EMBL" id="CAUJNA010001347">
    <property type="protein sequence ID" value="CAJ1386268.1"/>
    <property type="molecule type" value="Genomic_DNA"/>
</dbReference>
<sequence>MSPPARLLEILPEWLADFLEGKALLRVTRTCRAACSGRHLEQAAAARRALEGLARFLQRTPVNLPFFTASDRGKVRVQACWDFAEMCPGKFFVPSFMTGHFGTGLRFGLKDWIVGRASAYLRGLSPAQAMRELNCFLPENARPEFDHFMSLLERNSARYFCSYMAHREDCPSDCPCRAMDDSDIEMDLDYNPVEPGLVIAFRYDAFNVAICARRDRLRASSLARQI</sequence>
<dbReference type="Proteomes" id="UP001178507">
    <property type="component" value="Unassembled WGS sequence"/>
</dbReference>
<keyword evidence="2" id="KW-1185">Reference proteome</keyword>
<proteinExistence type="predicted"/>
<protein>
    <submittedName>
        <fullName evidence="1">Uncharacterized protein</fullName>
    </submittedName>
</protein>
<evidence type="ECO:0000313" key="2">
    <source>
        <dbReference type="Proteomes" id="UP001178507"/>
    </source>
</evidence>
<comment type="caution">
    <text evidence="1">The sequence shown here is derived from an EMBL/GenBank/DDBJ whole genome shotgun (WGS) entry which is preliminary data.</text>
</comment>
<dbReference type="AlphaFoldDB" id="A0AA36N1H3"/>
<name>A0AA36N1H3_9DINO</name>
<reference evidence="1" key="1">
    <citation type="submission" date="2023-08" db="EMBL/GenBank/DDBJ databases">
        <authorList>
            <person name="Chen Y."/>
            <person name="Shah S."/>
            <person name="Dougan E. K."/>
            <person name="Thang M."/>
            <person name="Chan C."/>
        </authorList>
    </citation>
    <scope>NUCLEOTIDE SEQUENCE</scope>
</reference>